<evidence type="ECO:0000256" key="5">
    <source>
        <dbReference type="ARBA" id="ARBA00022556"/>
    </source>
</evidence>
<dbReference type="EC" id="4.2.1.59" evidence="9"/>
<comment type="similarity">
    <text evidence="2 9">Belongs to the thioester dehydratase family. FabZ subfamily.</text>
</comment>
<dbReference type="NCBIfam" id="TIGR01750">
    <property type="entry name" value="fabZ"/>
    <property type="match status" value="1"/>
</dbReference>
<gene>
    <name evidence="9" type="primary">fabZ</name>
    <name evidence="10" type="ORF">AS194_03820</name>
</gene>
<evidence type="ECO:0000313" key="10">
    <source>
        <dbReference type="EMBL" id="KRU23505.1"/>
    </source>
</evidence>
<dbReference type="InterPro" id="IPR029069">
    <property type="entry name" value="HotDog_dom_sf"/>
</dbReference>
<dbReference type="AlphaFoldDB" id="A0A0T6DUD4"/>
<dbReference type="InterPro" id="IPR013114">
    <property type="entry name" value="FabA_FabZ"/>
</dbReference>
<name>A0A0T6DUD4_9GAMM</name>
<evidence type="ECO:0000256" key="4">
    <source>
        <dbReference type="ARBA" id="ARBA00022516"/>
    </source>
</evidence>
<dbReference type="Gene3D" id="3.10.129.10">
    <property type="entry name" value="Hotdog Thioesterase"/>
    <property type="match status" value="1"/>
</dbReference>
<dbReference type="Proteomes" id="UP000051202">
    <property type="component" value="Unassembled WGS sequence"/>
</dbReference>
<keyword evidence="5 9" id="KW-0441">Lipid A biosynthesis</keyword>
<dbReference type="NCBIfam" id="NF000582">
    <property type="entry name" value="PRK00006.1"/>
    <property type="match status" value="1"/>
</dbReference>
<comment type="catalytic activity">
    <reaction evidence="9">
        <text>a (3R)-hydroxyacyl-[ACP] = a (2E)-enoyl-[ACP] + H2O</text>
        <dbReference type="Rhea" id="RHEA:13097"/>
        <dbReference type="Rhea" id="RHEA-COMP:9925"/>
        <dbReference type="Rhea" id="RHEA-COMP:9945"/>
        <dbReference type="ChEBI" id="CHEBI:15377"/>
        <dbReference type="ChEBI" id="CHEBI:78784"/>
        <dbReference type="ChEBI" id="CHEBI:78827"/>
        <dbReference type="EC" id="4.2.1.59"/>
    </reaction>
</comment>
<dbReference type="STRING" id="554343.AS194_03820"/>
<keyword evidence="7 9" id="KW-0456">Lyase</keyword>
<evidence type="ECO:0000256" key="9">
    <source>
        <dbReference type="HAMAP-Rule" id="MF_00406"/>
    </source>
</evidence>
<evidence type="ECO:0000256" key="2">
    <source>
        <dbReference type="ARBA" id="ARBA00009174"/>
    </source>
</evidence>
<accession>A0A0T6DUD4</accession>
<dbReference type="SUPFAM" id="SSF54637">
    <property type="entry name" value="Thioesterase/thiol ester dehydrase-isomerase"/>
    <property type="match status" value="1"/>
</dbReference>
<keyword evidence="6 9" id="KW-0443">Lipid metabolism</keyword>
<sequence length="178" mass="19981">MSNDHIDIPTDEDIKSLAEQGLTLPLTYHTIKHYLPHRYPFMLVDRVVACTPGECITGIKNVTINEEFFNGHFPDEPIMPGVLMVEAMAQVSGILGFITAGLTSEDGYLYLFAGVDKVRFKRRVIPGDQLTIRAKTVMQRHGIYKFDCTVHVEDELAASAQIMIARQEQQKIKDSKSA</sequence>
<dbReference type="CDD" id="cd01288">
    <property type="entry name" value="FabZ"/>
    <property type="match status" value="1"/>
</dbReference>
<dbReference type="GO" id="GO:0006633">
    <property type="term" value="P:fatty acid biosynthetic process"/>
    <property type="evidence" value="ECO:0007669"/>
    <property type="project" value="UniProtKB-UniRule"/>
</dbReference>
<dbReference type="GO" id="GO:0009245">
    <property type="term" value="P:lipid A biosynthetic process"/>
    <property type="evidence" value="ECO:0007669"/>
    <property type="project" value="UniProtKB-UniRule"/>
</dbReference>
<dbReference type="RefSeq" id="WP_058023665.1">
    <property type="nucleotide sequence ID" value="NZ_LNDJ01000013.1"/>
</dbReference>
<comment type="subcellular location">
    <subcellularLocation>
        <location evidence="1 9">Cytoplasm</location>
    </subcellularLocation>
</comment>
<proteinExistence type="inferred from homology"/>
<dbReference type="GO" id="GO:0016020">
    <property type="term" value="C:membrane"/>
    <property type="evidence" value="ECO:0007669"/>
    <property type="project" value="GOC"/>
</dbReference>
<protein>
    <recommendedName>
        <fullName evidence="9">3-hydroxyacyl-[acyl-carrier-protein] dehydratase FabZ</fullName>
        <ecNumber evidence="9">4.2.1.59</ecNumber>
    </recommendedName>
    <alternativeName>
        <fullName evidence="9">(3R)-hydroxymyristoyl-[acyl-carrier-protein] dehydratase</fullName>
        <shortName evidence="9">(3R)-hydroxymyristoyl-ACP dehydrase</shortName>
    </alternativeName>
    <alternativeName>
        <fullName evidence="9">Beta-hydroxyacyl-ACP dehydratase</fullName>
    </alternativeName>
</protein>
<dbReference type="HAMAP" id="MF_00406">
    <property type="entry name" value="FabZ"/>
    <property type="match status" value="1"/>
</dbReference>
<dbReference type="GO" id="GO:0005737">
    <property type="term" value="C:cytoplasm"/>
    <property type="evidence" value="ECO:0007669"/>
    <property type="project" value="UniProtKB-SubCell"/>
</dbReference>
<dbReference type="FunFam" id="3.10.129.10:FF:000001">
    <property type="entry name" value="3-hydroxyacyl-[acyl-carrier-protein] dehydratase FabZ"/>
    <property type="match status" value="1"/>
</dbReference>
<feature type="active site" evidence="9">
    <location>
        <position position="72"/>
    </location>
</feature>
<evidence type="ECO:0000256" key="3">
    <source>
        <dbReference type="ARBA" id="ARBA00022490"/>
    </source>
</evidence>
<dbReference type="Pfam" id="PF07977">
    <property type="entry name" value="FabA"/>
    <property type="match status" value="1"/>
</dbReference>
<evidence type="ECO:0000256" key="6">
    <source>
        <dbReference type="ARBA" id="ARBA00023098"/>
    </source>
</evidence>
<evidence type="ECO:0000256" key="8">
    <source>
        <dbReference type="ARBA" id="ARBA00025049"/>
    </source>
</evidence>
<comment type="function">
    <text evidence="8 9">Involved in unsaturated fatty acids biosynthesis. Catalyzes the dehydration of short chain beta-hydroxyacyl-ACPs and long chain saturated and unsaturated beta-hydroxyacyl-ACPs.</text>
</comment>
<evidence type="ECO:0000313" key="11">
    <source>
        <dbReference type="Proteomes" id="UP000051202"/>
    </source>
</evidence>
<keyword evidence="3 9" id="KW-0963">Cytoplasm</keyword>
<comment type="caution">
    <text evidence="10">The sequence shown here is derived from an EMBL/GenBank/DDBJ whole genome shotgun (WGS) entry which is preliminary data.</text>
</comment>
<dbReference type="PANTHER" id="PTHR30272">
    <property type="entry name" value="3-HYDROXYACYL-[ACYL-CARRIER-PROTEIN] DEHYDRATASE"/>
    <property type="match status" value="1"/>
</dbReference>
<evidence type="ECO:0000256" key="1">
    <source>
        <dbReference type="ARBA" id="ARBA00004496"/>
    </source>
</evidence>
<dbReference type="EMBL" id="LNDJ01000013">
    <property type="protein sequence ID" value="KRU23505.1"/>
    <property type="molecule type" value="Genomic_DNA"/>
</dbReference>
<keyword evidence="11" id="KW-1185">Reference proteome</keyword>
<evidence type="ECO:0000256" key="7">
    <source>
        <dbReference type="ARBA" id="ARBA00023239"/>
    </source>
</evidence>
<dbReference type="PANTHER" id="PTHR30272:SF1">
    <property type="entry name" value="3-HYDROXYACYL-[ACYL-CARRIER-PROTEIN] DEHYDRATASE"/>
    <property type="match status" value="1"/>
</dbReference>
<organism evidence="10 11">
    <name type="scientific">Psychrobacter piscatorii</name>
    <dbReference type="NCBI Taxonomy" id="554343"/>
    <lineage>
        <taxon>Bacteria</taxon>
        <taxon>Pseudomonadati</taxon>
        <taxon>Pseudomonadota</taxon>
        <taxon>Gammaproteobacteria</taxon>
        <taxon>Moraxellales</taxon>
        <taxon>Moraxellaceae</taxon>
        <taxon>Psychrobacter</taxon>
    </lineage>
</organism>
<dbReference type="GeneID" id="300924531"/>
<keyword evidence="4 9" id="KW-0444">Lipid biosynthesis</keyword>
<dbReference type="GO" id="GO:0019171">
    <property type="term" value="F:(3R)-hydroxyacyl-[acyl-carrier-protein] dehydratase activity"/>
    <property type="evidence" value="ECO:0007669"/>
    <property type="project" value="UniProtKB-EC"/>
</dbReference>
<reference evidence="10 11" key="1">
    <citation type="submission" date="2015-11" db="EMBL/GenBank/DDBJ databases">
        <title>Permanent draft genome of Psychrobacter piscatorii LQ58.</title>
        <authorList>
            <person name="Zhou M."/>
            <person name="Dong B."/>
            <person name="Liu Q."/>
        </authorList>
    </citation>
    <scope>NUCLEOTIDE SEQUENCE [LARGE SCALE GENOMIC DNA]</scope>
    <source>
        <strain evidence="10 11">LQ58</strain>
    </source>
</reference>
<dbReference type="InterPro" id="IPR010084">
    <property type="entry name" value="FabZ"/>
</dbReference>